<gene>
    <name evidence="1" type="ORF">DI555_01470</name>
</gene>
<organism evidence="1 2">
    <name type="scientific">Novosphingobium pentaromativorans</name>
    <dbReference type="NCBI Taxonomy" id="205844"/>
    <lineage>
        <taxon>Bacteria</taxon>
        <taxon>Pseudomonadati</taxon>
        <taxon>Pseudomonadota</taxon>
        <taxon>Alphaproteobacteria</taxon>
        <taxon>Sphingomonadales</taxon>
        <taxon>Sphingomonadaceae</taxon>
        <taxon>Novosphingobium</taxon>
    </lineage>
</organism>
<accession>A0A2W5P0H4</accession>
<dbReference type="Proteomes" id="UP000249082">
    <property type="component" value="Unassembled WGS sequence"/>
</dbReference>
<evidence type="ECO:0000313" key="2">
    <source>
        <dbReference type="Proteomes" id="UP000249082"/>
    </source>
</evidence>
<protein>
    <submittedName>
        <fullName evidence="1">Uncharacterized protein</fullName>
    </submittedName>
</protein>
<evidence type="ECO:0000313" key="1">
    <source>
        <dbReference type="EMBL" id="PZQ57619.1"/>
    </source>
</evidence>
<name>A0A2W5P0H4_9SPHN</name>
<proteinExistence type="predicted"/>
<reference evidence="1 2" key="1">
    <citation type="submission" date="2017-08" db="EMBL/GenBank/DDBJ databases">
        <title>Infants hospitalized years apart are colonized by the same room-sourced microbial strains.</title>
        <authorList>
            <person name="Brooks B."/>
            <person name="Olm M.R."/>
            <person name="Firek B.A."/>
            <person name="Baker R."/>
            <person name="Thomas B.C."/>
            <person name="Morowitz M.J."/>
            <person name="Banfield J.F."/>
        </authorList>
    </citation>
    <scope>NUCLEOTIDE SEQUENCE [LARGE SCALE GENOMIC DNA]</scope>
    <source>
        <strain evidence="1">S2_005_002_R2_33</strain>
    </source>
</reference>
<dbReference type="EMBL" id="QFPX01000001">
    <property type="protein sequence ID" value="PZQ57619.1"/>
    <property type="molecule type" value="Genomic_DNA"/>
</dbReference>
<comment type="caution">
    <text evidence="1">The sequence shown here is derived from an EMBL/GenBank/DDBJ whole genome shotgun (WGS) entry which is preliminary data.</text>
</comment>
<dbReference type="AlphaFoldDB" id="A0A2W5P0H4"/>
<sequence length="144" mass="16123">MHGDLESPAMTFHFPTPSGPPATLPPSLLVDIARCWHFARRDGIPPQPSLALRLDTFDCAVLAPVMDSFCLLFESALGRPLRTGRSHSLSQDERLMVALLEGPELRRDVLPCEEPRGTLLDLAIRSTRVMVALTLRQTRRVRER</sequence>